<dbReference type="Gene3D" id="1.20.5.4090">
    <property type="match status" value="1"/>
</dbReference>
<evidence type="ECO:0000256" key="3">
    <source>
        <dbReference type="SAM" id="Coils"/>
    </source>
</evidence>
<dbReference type="InParanoid" id="E0VVS4"/>
<feature type="coiled-coil region" evidence="3">
    <location>
        <begin position="127"/>
        <end position="182"/>
    </location>
</feature>
<proteinExistence type="inferred from homology"/>
<dbReference type="Pfam" id="PF09738">
    <property type="entry name" value="LRRFIP"/>
    <property type="match status" value="1"/>
</dbReference>
<dbReference type="EMBL" id="AAZO01005679">
    <property type="status" value="NOT_ANNOTATED_CDS"/>
    <property type="molecule type" value="Genomic_DNA"/>
</dbReference>
<dbReference type="EnsemblMetazoa" id="PHUM467360-RA">
    <property type="protein sequence ID" value="PHUM467360-PA"/>
    <property type="gene ID" value="PHUM467360"/>
</dbReference>
<dbReference type="CTD" id="8238718"/>
<evidence type="ECO:0000256" key="4">
    <source>
        <dbReference type="SAM" id="MobiDB-lite"/>
    </source>
</evidence>
<dbReference type="OrthoDB" id="10028421at2759"/>
<protein>
    <submittedName>
        <fullName evidence="5 6">Leucine-rich repeat flightless-interacting protein, putative</fullName>
    </submittedName>
</protein>
<feature type="coiled-coil region" evidence="3">
    <location>
        <begin position="253"/>
        <end position="280"/>
    </location>
</feature>
<sequence>MESCALVSGRRRIATKHSVEDQALDQIAKEAEARLTARRQARVEAREIRLRELERQQKEQEENADRVYDMSHSGDNTMRPGRVSNAAMVSGKDRQNSFINNYYGSRRSSDDSNEDGSYCLRDVKHELKEVDEKFRKAMIANAQLDNEKSELVYQVELLKDKLEELEESHIQLQKENRDKCREHEQLKRVALKLKDDLVSYKSQLEERDRLIANYGLMIVGGEDEEGPSERALVTVETADLLQKVGEGSLDVRLKKIVEERNELFDEVRHLKLELEEEKSKRRIDGKSGYSAANGLIDEETSKIMSDYRFKLQKAEQDVSTLQATVARLESQVIRYKSAAESSEKAEDELKIEKRKLQRENRESIARIEELETANSHLQRRMDKLKNAKSTLLKEL</sequence>
<evidence type="ECO:0000313" key="7">
    <source>
        <dbReference type="Proteomes" id="UP000009046"/>
    </source>
</evidence>
<evidence type="ECO:0000313" key="6">
    <source>
        <dbReference type="EnsemblMetazoa" id="PHUM467360-PA"/>
    </source>
</evidence>
<feature type="coiled-coil region" evidence="3">
    <location>
        <begin position="304"/>
        <end position="394"/>
    </location>
</feature>
<comment type="similarity">
    <text evidence="1">Belongs to the LRRFIP family.</text>
</comment>
<dbReference type="FunCoup" id="E0VVS4">
    <property type="interactions" value="809"/>
</dbReference>
<dbReference type="OMA" id="RDKCREH"/>
<dbReference type="VEuPathDB" id="VectorBase:PHUM467360"/>
<dbReference type="Proteomes" id="UP000009046">
    <property type="component" value="Unassembled WGS sequence"/>
</dbReference>
<gene>
    <name evidence="6" type="primary">8238718</name>
    <name evidence="5" type="ORF">Phum_PHUM467360</name>
</gene>
<keyword evidence="2 3" id="KW-0175">Coiled coil</keyword>
<dbReference type="PANTHER" id="PTHR19212">
    <property type="entry name" value="LEUCINE RICH REPEAT IN FLII INTERACTING PROTEIN"/>
    <property type="match status" value="1"/>
</dbReference>
<dbReference type="PANTHER" id="PTHR19212:SF0">
    <property type="entry name" value="LD07988P"/>
    <property type="match status" value="1"/>
</dbReference>
<dbReference type="KEGG" id="phu:Phum_PHUM467360"/>
<name>E0VVS4_PEDHC</name>
<dbReference type="HOGENOM" id="CLU_018871_0_0_1"/>
<dbReference type="RefSeq" id="XP_002430218.1">
    <property type="nucleotide sequence ID" value="XM_002430173.1"/>
</dbReference>
<evidence type="ECO:0000256" key="2">
    <source>
        <dbReference type="ARBA" id="ARBA00023054"/>
    </source>
</evidence>
<dbReference type="EMBL" id="DS235813">
    <property type="protein sequence ID" value="EEB17480.1"/>
    <property type="molecule type" value="Genomic_DNA"/>
</dbReference>
<dbReference type="GeneID" id="8238718"/>
<dbReference type="GO" id="GO:0006355">
    <property type="term" value="P:regulation of DNA-templated transcription"/>
    <property type="evidence" value="ECO:0007669"/>
    <property type="project" value="InterPro"/>
</dbReference>
<evidence type="ECO:0000256" key="1">
    <source>
        <dbReference type="ARBA" id="ARBA00008275"/>
    </source>
</evidence>
<reference evidence="5" key="1">
    <citation type="submission" date="2007-04" db="EMBL/GenBank/DDBJ databases">
        <title>Annotation of Pediculus humanus corporis strain USDA.</title>
        <authorList>
            <person name="Kirkness E."/>
            <person name="Hannick L."/>
            <person name="Hass B."/>
            <person name="Bruggner R."/>
            <person name="Lawson D."/>
            <person name="Bidwell S."/>
            <person name="Joardar V."/>
            <person name="Caler E."/>
            <person name="Walenz B."/>
            <person name="Inman J."/>
            <person name="Schobel S."/>
            <person name="Galinsky K."/>
            <person name="Amedeo P."/>
            <person name="Strausberg R."/>
        </authorList>
    </citation>
    <scope>NUCLEOTIDE SEQUENCE</scope>
    <source>
        <strain evidence="5">USDA</strain>
    </source>
</reference>
<reference evidence="6" key="3">
    <citation type="submission" date="2020-05" db="UniProtKB">
        <authorList>
            <consortium name="EnsemblMetazoa"/>
        </authorList>
    </citation>
    <scope>IDENTIFICATION</scope>
    <source>
        <strain evidence="6">USDA</strain>
    </source>
</reference>
<accession>E0VVS4</accession>
<evidence type="ECO:0000313" key="5">
    <source>
        <dbReference type="EMBL" id="EEB17480.1"/>
    </source>
</evidence>
<dbReference type="eggNOG" id="KOG2010">
    <property type="taxonomic scope" value="Eukaryota"/>
</dbReference>
<organism>
    <name type="scientific">Pediculus humanus subsp. corporis</name>
    <name type="common">Body louse</name>
    <dbReference type="NCBI Taxonomy" id="121224"/>
    <lineage>
        <taxon>Eukaryota</taxon>
        <taxon>Metazoa</taxon>
        <taxon>Ecdysozoa</taxon>
        <taxon>Arthropoda</taxon>
        <taxon>Hexapoda</taxon>
        <taxon>Insecta</taxon>
        <taxon>Pterygota</taxon>
        <taxon>Neoptera</taxon>
        <taxon>Paraneoptera</taxon>
        <taxon>Psocodea</taxon>
        <taxon>Troctomorpha</taxon>
        <taxon>Phthiraptera</taxon>
        <taxon>Anoplura</taxon>
        <taxon>Pediculidae</taxon>
        <taxon>Pediculus</taxon>
    </lineage>
</organism>
<keyword evidence="7" id="KW-1185">Reference proteome</keyword>
<dbReference type="InterPro" id="IPR019139">
    <property type="entry name" value="LRRFIP1/2"/>
</dbReference>
<feature type="region of interest" description="Disordered" evidence="4">
    <location>
        <begin position="54"/>
        <end position="82"/>
    </location>
</feature>
<reference evidence="5" key="2">
    <citation type="submission" date="2007-04" db="EMBL/GenBank/DDBJ databases">
        <title>The genome of the human body louse.</title>
        <authorList>
            <consortium name="The Human Body Louse Genome Consortium"/>
            <person name="Kirkness E."/>
            <person name="Walenz B."/>
            <person name="Hass B."/>
            <person name="Bruggner R."/>
            <person name="Strausberg R."/>
        </authorList>
    </citation>
    <scope>NUCLEOTIDE SEQUENCE</scope>
    <source>
        <strain evidence="5">USDA</strain>
    </source>
</reference>
<feature type="compositionally biased region" description="Basic and acidic residues" evidence="4">
    <location>
        <begin position="54"/>
        <end position="69"/>
    </location>
</feature>
<dbReference type="AlphaFoldDB" id="E0VVS4"/>